<evidence type="ECO:0000256" key="10">
    <source>
        <dbReference type="ARBA" id="ARBA00023136"/>
    </source>
</evidence>
<evidence type="ECO:0000256" key="9">
    <source>
        <dbReference type="ARBA" id="ARBA00023004"/>
    </source>
</evidence>
<evidence type="ECO:0000256" key="12">
    <source>
        <dbReference type="PIRSR" id="PIRSR000018-51"/>
    </source>
</evidence>
<evidence type="ECO:0000256" key="3">
    <source>
        <dbReference type="ARBA" id="ARBA00022475"/>
    </source>
</evidence>
<keyword evidence="10" id="KW-0472">Membrane</keyword>
<dbReference type="AlphaFoldDB" id="A0A1R4B4S8"/>
<dbReference type="GO" id="GO:0020037">
    <property type="term" value="F:heme binding"/>
    <property type="evidence" value="ECO:0007669"/>
    <property type="project" value="InterPro"/>
</dbReference>
<protein>
    <submittedName>
        <fullName evidence="14">Fructose dehydrogenase cytochrome subunit</fullName>
    </submittedName>
</protein>
<dbReference type="Proteomes" id="UP000189475">
    <property type="component" value="Unassembled WGS sequence"/>
</dbReference>
<dbReference type="InterPro" id="IPR008168">
    <property type="entry name" value="Cyt_C_IC"/>
</dbReference>
<keyword evidence="4 11" id="KW-0349">Heme</keyword>
<evidence type="ECO:0000259" key="13">
    <source>
        <dbReference type="PROSITE" id="PS51007"/>
    </source>
</evidence>
<keyword evidence="6" id="KW-0732">Signal</keyword>
<organism evidence="14 15">
    <name type="scientific">Vibrio palustris</name>
    <dbReference type="NCBI Taxonomy" id="1918946"/>
    <lineage>
        <taxon>Bacteria</taxon>
        <taxon>Pseudomonadati</taxon>
        <taxon>Pseudomonadota</taxon>
        <taxon>Gammaproteobacteria</taxon>
        <taxon>Vibrionales</taxon>
        <taxon>Vibrionaceae</taxon>
        <taxon>Vibrio</taxon>
    </lineage>
</organism>
<dbReference type="SUPFAM" id="SSF46626">
    <property type="entry name" value="Cytochrome c"/>
    <property type="match status" value="3"/>
</dbReference>
<evidence type="ECO:0000256" key="2">
    <source>
        <dbReference type="ARBA" id="ARBA00022448"/>
    </source>
</evidence>
<reference evidence="14 15" key="1">
    <citation type="submission" date="2017-02" db="EMBL/GenBank/DDBJ databases">
        <authorList>
            <person name="Peterson S.W."/>
        </authorList>
    </citation>
    <scope>NUCLEOTIDE SEQUENCE [LARGE SCALE GENOMIC DNA]</scope>
    <source>
        <strain evidence="14 15">CECT 9027</strain>
    </source>
</reference>
<dbReference type="PANTHER" id="PTHR35008">
    <property type="entry name" value="BLL4482 PROTEIN-RELATED"/>
    <property type="match status" value="1"/>
</dbReference>
<comment type="subcellular location">
    <subcellularLocation>
        <location evidence="1">Cell membrane</location>
    </subcellularLocation>
</comment>
<dbReference type="EMBL" id="FUFT01000005">
    <property type="protein sequence ID" value="SJL83909.1"/>
    <property type="molecule type" value="Genomic_DNA"/>
</dbReference>
<dbReference type="PROSITE" id="PS51007">
    <property type="entry name" value="CYTC"/>
    <property type="match status" value="3"/>
</dbReference>
<feature type="domain" description="Cytochrome c" evidence="13">
    <location>
        <begin position="192"/>
        <end position="306"/>
    </location>
</feature>
<keyword evidence="5 12" id="KW-0479">Metal-binding</keyword>
<feature type="domain" description="Cytochrome c" evidence="13">
    <location>
        <begin position="307"/>
        <end position="425"/>
    </location>
</feature>
<dbReference type="GO" id="GO:0016614">
    <property type="term" value="F:oxidoreductase activity, acting on CH-OH group of donors"/>
    <property type="evidence" value="ECO:0007669"/>
    <property type="project" value="InterPro"/>
</dbReference>
<keyword evidence="8" id="KW-0249">Electron transport</keyword>
<dbReference type="PIRSF" id="PIRSF000018">
    <property type="entry name" value="Mb_ADH_cyt_c"/>
    <property type="match status" value="1"/>
</dbReference>
<evidence type="ECO:0000256" key="5">
    <source>
        <dbReference type="ARBA" id="ARBA00022723"/>
    </source>
</evidence>
<feature type="binding site" description="axial binding residue" evidence="12">
    <location>
        <position position="354"/>
    </location>
    <ligand>
        <name>heme c</name>
        <dbReference type="ChEBI" id="CHEBI:61717"/>
        <label>3</label>
    </ligand>
    <ligandPart>
        <name>Fe</name>
        <dbReference type="ChEBI" id="CHEBI:18248"/>
    </ligandPart>
</feature>
<comment type="cofactor">
    <cofactor evidence="11">
        <name>heme c</name>
        <dbReference type="ChEBI" id="CHEBI:61717"/>
    </cofactor>
    <text evidence="11">Binds 3 heme c groups covalently per subunit.</text>
</comment>
<feature type="binding site" description="covalent" evidence="11">
    <location>
        <position position="210"/>
    </location>
    <ligand>
        <name>heme c</name>
        <dbReference type="ChEBI" id="CHEBI:61717"/>
        <label>2</label>
    </ligand>
</feature>
<name>A0A1R4B4S8_9VIBR</name>
<dbReference type="PRINTS" id="PR00605">
    <property type="entry name" value="CYTCHROMECIC"/>
</dbReference>
<proteinExistence type="predicted"/>
<evidence type="ECO:0000256" key="1">
    <source>
        <dbReference type="ARBA" id="ARBA00004236"/>
    </source>
</evidence>
<evidence type="ECO:0000256" key="11">
    <source>
        <dbReference type="PIRSR" id="PIRSR000018-50"/>
    </source>
</evidence>
<evidence type="ECO:0000313" key="15">
    <source>
        <dbReference type="Proteomes" id="UP000189475"/>
    </source>
</evidence>
<evidence type="ECO:0000256" key="4">
    <source>
        <dbReference type="ARBA" id="ARBA00022617"/>
    </source>
</evidence>
<evidence type="ECO:0000256" key="8">
    <source>
        <dbReference type="ARBA" id="ARBA00022982"/>
    </source>
</evidence>
<keyword evidence="2" id="KW-0813">Transport</keyword>
<feature type="binding site" description="covalent" evidence="11">
    <location>
        <position position="63"/>
    </location>
    <ligand>
        <name>heme c</name>
        <dbReference type="ChEBI" id="CHEBI:61717"/>
        <label>1</label>
    </ligand>
</feature>
<dbReference type="InterPro" id="IPR009056">
    <property type="entry name" value="Cyt_c-like_dom"/>
</dbReference>
<keyword evidence="9 12" id="KW-0408">Iron</keyword>
<feature type="binding site" description="covalent" evidence="11">
    <location>
        <position position="350"/>
    </location>
    <ligand>
        <name>heme c</name>
        <dbReference type="ChEBI" id="CHEBI:61717"/>
        <label>3</label>
    </ligand>
</feature>
<feature type="binding site" description="covalent" evidence="11">
    <location>
        <position position="207"/>
    </location>
    <ligand>
        <name>heme c</name>
        <dbReference type="ChEBI" id="CHEBI:61717"/>
        <label>2</label>
    </ligand>
</feature>
<feature type="binding site" description="covalent" evidence="11">
    <location>
        <position position="60"/>
    </location>
    <ligand>
        <name>heme c</name>
        <dbReference type="ChEBI" id="CHEBI:61717"/>
        <label>1</label>
    </ligand>
</feature>
<feature type="binding site" description="covalent" evidence="11">
    <location>
        <position position="353"/>
    </location>
    <ligand>
        <name>heme c</name>
        <dbReference type="ChEBI" id="CHEBI:61717"/>
        <label>3</label>
    </ligand>
</feature>
<dbReference type="InterPro" id="IPR014353">
    <property type="entry name" value="Membr-bd_ADH_cyt_c"/>
</dbReference>
<dbReference type="PANTHER" id="PTHR35008:SF8">
    <property type="entry name" value="ALCOHOL DEHYDROGENASE CYTOCHROME C SUBUNIT"/>
    <property type="match status" value="1"/>
</dbReference>
<dbReference type="GO" id="GO:0005886">
    <property type="term" value="C:plasma membrane"/>
    <property type="evidence" value="ECO:0007669"/>
    <property type="project" value="UniProtKB-SubCell"/>
</dbReference>
<dbReference type="STRING" id="1918946.VPAL9027_01888"/>
<dbReference type="Gene3D" id="1.10.760.10">
    <property type="entry name" value="Cytochrome c-like domain"/>
    <property type="match status" value="3"/>
</dbReference>
<dbReference type="RefSeq" id="WP_077314316.1">
    <property type="nucleotide sequence ID" value="NZ_AP024888.1"/>
</dbReference>
<dbReference type="GO" id="GO:0009055">
    <property type="term" value="F:electron transfer activity"/>
    <property type="evidence" value="ECO:0007669"/>
    <property type="project" value="InterPro"/>
</dbReference>
<dbReference type="GO" id="GO:0005506">
    <property type="term" value="F:iron ion binding"/>
    <property type="evidence" value="ECO:0007669"/>
    <property type="project" value="InterPro"/>
</dbReference>
<feature type="domain" description="Cytochrome c" evidence="13">
    <location>
        <begin position="46"/>
        <end position="149"/>
    </location>
</feature>
<dbReference type="OrthoDB" id="9811281at2"/>
<feature type="binding site" description="axial binding residue" evidence="12">
    <location>
        <position position="211"/>
    </location>
    <ligand>
        <name>heme c</name>
        <dbReference type="ChEBI" id="CHEBI:61717"/>
        <label>2</label>
    </ligand>
    <ligandPart>
        <name>Fe</name>
        <dbReference type="ChEBI" id="CHEBI:18248"/>
    </ligandPart>
</feature>
<keyword evidence="15" id="KW-1185">Reference proteome</keyword>
<keyword evidence="3" id="KW-1003">Cell membrane</keyword>
<sequence>MRYRSLFIAVILVVFIGVGAIVSGLWQPTTHSPADIQQIKTTDIPEGMSRGKYIATMSDCTACHTTDESQPFAGGLAMPLPIGTLYSTNITPDKQTGIGNYSLADFKRVLRQGIRKDGSNLYPAMPYTEYTKLSDDDISALYDYFMHEVKPIKQENHESDIPAILAMRWPLSIWNWMFHTQGAYQENPDKSAEWNRGAYLVQGATHCGTCHTPRGIAMQPIAGDEQTKGFLSGADLGGWHAFNITSDDKHGLGSWSNQEIVQYLKTGSVAGKAQAAGTMGEAVEHSFQYMSDDDLNAIATYLRSVPAVSQEGPSRFTQGQAKPQDMAVRGVPLDKLTKDQQVQSLYMGNCAACHGADGGGSPDGYYPSLYHNSVVGSNKPNNLIQVILTGVHRKTQSADVMMPAFGRQLSDQNVADIVNFVTKNYGQKEAKVTPDEVKALRSQTEATP</sequence>
<evidence type="ECO:0000256" key="6">
    <source>
        <dbReference type="ARBA" id="ARBA00022729"/>
    </source>
</evidence>
<feature type="binding site" description="axial binding residue" evidence="12">
    <location>
        <position position="64"/>
    </location>
    <ligand>
        <name>heme c</name>
        <dbReference type="ChEBI" id="CHEBI:61717"/>
        <label>1</label>
    </ligand>
    <ligandPart>
        <name>Fe</name>
        <dbReference type="ChEBI" id="CHEBI:18248"/>
    </ligandPart>
</feature>
<dbReference type="Pfam" id="PF00034">
    <property type="entry name" value="Cytochrom_C"/>
    <property type="match status" value="3"/>
</dbReference>
<dbReference type="InterPro" id="IPR051459">
    <property type="entry name" value="Cytochrome_c-type_DH"/>
</dbReference>
<evidence type="ECO:0000256" key="7">
    <source>
        <dbReference type="ARBA" id="ARBA00022737"/>
    </source>
</evidence>
<keyword evidence="7" id="KW-0677">Repeat</keyword>
<evidence type="ECO:0000313" key="14">
    <source>
        <dbReference type="EMBL" id="SJL83909.1"/>
    </source>
</evidence>
<dbReference type="InterPro" id="IPR036909">
    <property type="entry name" value="Cyt_c-like_dom_sf"/>
</dbReference>
<gene>
    <name evidence="14" type="primary">fdhC</name>
    <name evidence="14" type="ORF">VPAL9027_01888</name>
</gene>
<accession>A0A1R4B4S8</accession>